<dbReference type="PANTHER" id="PTHR42823">
    <property type="entry name" value="ATP SYNTHASE SUBUNIT A, CHLOROPLASTIC"/>
    <property type="match status" value="1"/>
</dbReference>
<keyword evidence="6 11" id="KW-0375">Hydrogen ion transport</keyword>
<feature type="transmembrane region" description="Helical" evidence="11">
    <location>
        <begin position="193"/>
        <end position="215"/>
    </location>
</feature>
<dbReference type="InterPro" id="IPR035908">
    <property type="entry name" value="F0_ATP_A_sf"/>
</dbReference>
<evidence type="ECO:0000256" key="4">
    <source>
        <dbReference type="ARBA" id="ARBA00022547"/>
    </source>
</evidence>
<dbReference type="GO" id="GO:0046933">
    <property type="term" value="F:proton-transporting ATP synthase activity, rotational mechanism"/>
    <property type="evidence" value="ECO:0007669"/>
    <property type="project" value="UniProtKB-UniRule"/>
</dbReference>
<comment type="subcellular location">
    <subcellularLocation>
        <location evidence="11 12">Cell membrane</location>
        <topology evidence="11 12">Multi-pass membrane protein</topology>
    </subcellularLocation>
    <subcellularLocation>
        <location evidence="1">Membrane</location>
        <topology evidence="1">Multi-pass membrane protein</topology>
    </subcellularLocation>
</comment>
<accession>A0AA45WVI1</accession>
<dbReference type="PRINTS" id="PR00123">
    <property type="entry name" value="ATPASEA"/>
</dbReference>
<dbReference type="GO" id="GO:0005886">
    <property type="term" value="C:plasma membrane"/>
    <property type="evidence" value="ECO:0007669"/>
    <property type="project" value="UniProtKB-SubCell"/>
</dbReference>
<dbReference type="InterPro" id="IPR023011">
    <property type="entry name" value="ATP_synth_F0_asu_AS"/>
</dbReference>
<dbReference type="InterPro" id="IPR000568">
    <property type="entry name" value="ATP_synth_F0_asu"/>
</dbReference>
<feature type="transmembrane region" description="Helical" evidence="11">
    <location>
        <begin position="108"/>
        <end position="128"/>
    </location>
</feature>
<keyword evidence="7 11" id="KW-1133">Transmembrane helix</keyword>
<keyword evidence="9 11" id="KW-0472">Membrane</keyword>
<reference evidence="13" key="1">
    <citation type="submission" date="2017-05" db="EMBL/GenBank/DDBJ databases">
        <authorList>
            <person name="Varghese N."/>
            <person name="Submissions S."/>
        </authorList>
    </citation>
    <scope>NUCLEOTIDE SEQUENCE</scope>
    <source>
        <strain evidence="13">Su22</strain>
    </source>
</reference>
<comment type="caution">
    <text evidence="13">The sequence shown here is derived from an EMBL/GenBank/DDBJ whole genome shotgun (WGS) entry which is preliminary data.</text>
</comment>
<dbReference type="PANTHER" id="PTHR42823:SF3">
    <property type="entry name" value="ATP SYNTHASE SUBUNIT A, CHLOROPLASTIC"/>
    <property type="match status" value="1"/>
</dbReference>
<dbReference type="GO" id="GO:0045259">
    <property type="term" value="C:proton-transporting ATP synthase complex"/>
    <property type="evidence" value="ECO:0007669"/>
    <property type="project" value="UniProtKB-KW"/>
</dbReference>
<comment type="similarity">
    <text evidence="2 11 12">Belongs to the ATPase A chain family.</text>
</comment>
<dbReference type="InterPro" id="IPR045082">
    <property type="entry name" value="ATP_syn_F0_a_bact/chloroplast"/>
</dbReference>
<dbReference type="Proteomes" id="UP001158066">
    <property type="component" value="Unassembled WGS sequence"/>
</dbReference>
<dbReference type="NCBIfam" id="TIGR03306">
    <property type="entry name" value="altF1_A"/>
    <property type="match status" value="1"/>
</dbReference>
<dbReference type="AlphaFoldDB" id="A0AA45WVI1"/>
<dbReference type="NCBIfam" id="NF004481">
    <property type="entry name" value="PRK05815.2-3"/>
    <property type="match status" value="1"/>
</dbReference>
<evidence type="ECO:0000256" key="11">
    <source>
        <dbReference type="HAMAP-Rule" id="MF_01393"/>
    </source>
</evidence>
<dbReference type="GO" id="GO:0042777">
    <property type="term" value="P:proton motive force-driven plasma membrane ATP synthesis"/>
    <property type="evidence" value="ECO:0007669"/>
    <property type="project" value="TreeGrafter"/>
</dbReference>
<dbReference type="Pfam" id="PF00119">
    <property type="entry name" value="ATP-synt_A"/>
    <property type="match status" value="1"/>
</dbReference>
<proteinExistence type="inferred from homology"/>
<dbReference type="NCBIfam" id="TIGR01131">
    <property type="entry name" value="ATP_synt_6_or_A"/>
    <property type="match status" value="1"/>
</dbReference>
<dbReference type="CDD" id="cd00310">
    <property type="entry name" value="ATP-synt_Fo_a_6"/>
    <property type="match status" value="1"/>
</dbReference>
<feature type="transmembrane region" description="Helical" evidence="11">
    <location>
        <begin position="15"/>
        <end position="39"/>
    </location>
</feature>
<evidence type="ECO:0000313" key="14">
    <source>
        <dbReference type="Proteomes" id="UP001158066"/>
    </source>
</evidence>
<dbReference type="HAMAP" id="MF_01393">
    <property type="entry name" value="ATP_synth_a_bact"/>
    <property type="match status" value="1"/>
</dbReference>
<evidence type="ECO:0000256" key="6">
    <source>
        <dbReference type="ARBA" id="ARBA00022781"/>
    </source>
</evidence>
<dbReference type="Gene3D" id="1.20.120.220">
    <property type="entry name" value="ATP synthase, F0 complex, subunit A"/>
    <property type="match status" value="1"/>
</dbReference>
<comment type="function">
    <text evidence="11 12">Key component of the proton channel; it plays a direct role in the translocation of protons across the membrane.</text>
</comment>
<evidence type="ECO:0000256" key="1">
    <source>
        <dbReference type="ARBA" id="ARBA00004141"/>
    </source>
</evidence>
<keyword evidence="14" id="KW-1185">Reference proteome</keyword>
<protein>
    <recommendedName>
        <fullName evidence="11 12">ATP synthase subunit a</fullName>
    </recommendedName>
    <alternativeName>
        <fullName evidence="11">ATP synthase F0 sector subunit a</fullName>
    </alternativeName>
    <alternativeName>
        <fullName evidence="11">F-ATPase subunit 6</fullName>
    </alternativeName>
</protein>
<organism evidence="13 14">
    <name type="scientific">Anoxynatronum buryatiense</name>
    <dbReference type="NCBI Taxonomy" id="489973"/>
    <lineage>
        <taxon>Bacteria</taxon>
        <taxon>Bacillati</taxon>
        <taxon>Bacillota</taxon>
        <taxon>Clostridia</taxon>
        <taxon>Eubacteriales</taxon>
        <taxon>Clostridiaceae</taxon>
        <taxon>Anoxynatronum</taxon>
    </lineage>
</organism>
<keyword evidence="10 11" id="KW-0066">ATP synthesis</keyword>
<name>A0AA45WVI1_9CLOT</name>
<dbReference type="InterPro" id="IPR017692">
    <property type="entry name" value="Alt_ATP_synth_F0_Asu"/>
</dbReference>
<keyword evidence="3 11" id="KW-0813">Transport</keyword>
<evidence type="ECO:0000256" key="12">
    <source>
        <dbReference type="RuleBase" id="RU000483"/>
    </source>
</evidence>
<sequence length="231" mass="25261">MNLDPSDIIYFQWRFVTISATLVFTWITMCVLAVGSYLITRNVKPGPEISQGQNILEALIITIKKQIYEVSRQDPGPYLPFIGTLFIFILAANILSVVPGFIAPTGSLNTTIALALCVFLAVPTFGIASQGIKGYLKEYIKPTVIMLPFNIISEITRTLSLAIRLYGNVMSASIIAVILLGVIPLFFPVVMQVLGLLTGVIQAYIFAILAIVYIGSATKKKKGKKQVDSEQ</sequence>
<keyword evidence="4 11" id="KW-0138">CF(0)</keyword>
<gene>
    <name evidence="11" type="primary">atpB</name>
    <name evidence="13" type="ORF">SAMN06296020_104182</name>
</gene>
<dbReference type="SUPFAM" id="SSF81336">
    <property type="entry name" value="F1F0 ATP synthase subunit A"/>
    <property type="match status" value="1"/>
</dbReference>
<evidence type="ECO:0000256" key="3">
    <source>
        <dbReference type="ARBA" id="ARBA00022448"/>
    </source>
</evidence>
<evidence type="ECO:0000256" key="10">
    <source>
        <dbReference type="ARBA" id="ARBA00023310"/>
    </source>
</evidence>
<feature type="transmembrane region" description="Helical" evidence="11">
    <location>
        <begin position="78"/>
        <end position="102"/>
    </location>
</feature>
<evidence type="ECO:0000313" key="13">
    <source>
        <dbReference type="EMBL" id="SMP52092.1"/>
    </source>
</evidence>
<keyword evidence="11" id="KW-1003">Cell membrane</keyword>
<evidence type="ECO:0000256" key="2">
    <source>
        <dbReference type="ARBA" id="ARBA00006810"/>
    </source>
</evidence>
<keyword evidence="5 11" id="KW-0812">Transmembrane</keyword>
<dbReference type="EMBL" id="FXUF01000004">
    <property type="protein sequence ID" value="SMP52092.1"/>
    <property type="molecule type" value="Genomic_DNA"/>
</dbReference>
<dbReference type="RefSeq" id="WP_283408847.1">
    <property type="nucleotide sequence ID" value="NZ_FXUF01000004.1"/>
</dbReference>
<evidence type="ECO:0000256" key="7">
    <source>
        <dbReference type="ARBA" id="ARBA00022989"/>
    </source>
</evidence>
<feature type="transmembrane region" description="Helical" evidence="11">
    <location>
        <begin position="165"/>
        <end position="187"/>
    </location>
</feature>
<evidence type="ECO:0000256" key="9">
    <source>
        <dbReference type="ARBA" id="ARBA00023136"/>
    </source>
</evidence>
<evidence type="ECO:0000256" key="8">
    <source>
        <dbReference type="ARBA" id="ARBA00023065"/>
    </source>
</evidence>
<keyword evidence="8 11" id="KW-0406">Ion transport</keyword>
<dbReference type="PROSITE" id="PS00449">
    <property type="entry name" value="ATPASE_A"/>
    <property type="match status" value="1"/>
</dbReference>
<evidence type="ECO:0000256" key="5">
    <source>
        <dbReference type="ARBA" id="ARBA00022692"/>
    </source>
</evidence>